<dbReference type="Proteomes" id="UP001500443">
    <property type="component" value="Unassembled WGS sequence"/>
</dbReference>
<name>A0ABN2YIH2_9ACTN</name>
<dbReference type="RefSeq" id="WP_344290836.1">
    <property type="nucleotide sequence ID" value="NZ_BAAAPF010000104.1"/>
</dbReference>
<sequence>MILRQVRDSKDDAEAVRLTTDAAFAASAAAKGDPPVEGDENQAILLRSVVRHLARTDPGGCWLAMDDSGQPTGAALSTRREGTWGLSLLVVTPEAQGKGLGKALLARTLAYGRGCLRGLVCGSRHPHAARAYRAAGLTLHPAMRLRGTVDHAGLEPPTGAVVEGGPGLRDLMDSVDRRLRGGAHGPDHTELLRHYRCLVSDDLAGSGYAYLRDGRVELLAATSRRIAARLLTAALLSLAPGAAARIGRLTADQEWAVDVGLAAGLELTTAGYVCVRGMRPPAPYIPSGLFL</sequence>
<organism evidence="2 3">
    <name type="scientific">Streptomyces synnematoformans</name>
    <dbReference type="NCBI Taxonomy" id="415721"/>
    <lineage>
        <taxon>Bacteria</taxon>
        <taxon>Bacillati</taxon>
        <taxon>Actinomycetota</taxon>
        <taxon>Actinomycetes</taxon>
        <taxon>Kitasatosporales</taxon>
        <taxon>Streptomycetaceae</taxon>
        <taxon>Streptomyces</taxon>
    </lineage>
</organism>
<reference evidence="2 3" key="1">
    <citation type="journal article" date="2019" name="Int. J. Syst. Evol. Microbiol.">
        <title>The Global Catalogue of Microorganisms (GCM) 10K type strain sequencing project: providing services to taxonomists for standard genome sequencing and annotation.</title>
        <authorList>
            <consortium name="The Broad Institute Genomics Platform"/>
            <consortium name="The Broad Institute Genome Sequencing Center for Infectious Disease"/>
            <person name="Wu L."/>
            <person name="Ma J."/>
        </authorList>
    </citation>
    <scope>NUCLEOTIDE SEQUENCE [LARGE SCALE GENOMIC DNA]</scope>
    <source>
        <strain evidence="2 3">JCM 15481</strain>
    </source>
</reference>
<dbReference type="PROSITE" id="PS51186">
    <property type="entry name" value="GNAT"/>
    <property type="match status" value="1"/>
</dbReference>
<dbReference type="InterPro" id="IPR016181">
    <property type="entry name" value="Acyl_CoA_acyltransferase"/>
</dbReference>
<proteinExistence type="predicted"/>
<dbReference type="CDD" id="cd04301">
    <property type="entry name" value="NAT_SF"/>
    <property type="match status" value="1"/>
</dbReference>
<keyword evidence="3" id="KW-1185">Reference proteome</keyword>
<dbReference type="SUPFAM" id="SSF55729">
    <property type="entry name" value="Acyl-CoA N-acyltransferases (Nat)"/>
    <property type="match status" value="1"/>
</dbReference>
<evidence type="ECO:0000313" key="2">
    <source>
        <dbReference type="EMBL" id="GAA2127353.1"/>
    </source>
</evidence>
<feature type="domain" description="N-acetyltransferase" evidence="1">
    <location>
        <begin position="1"/>
        <end position="160"/>
    </location>
</feature>
<dbReference type="Gene3D" id="3.40.630.30">
    <property type="match status" value="1"/>
</dbReference>
<protein>
    <recommendedName>
        <fullName evidence="1">N-acetyltransferase domain-containing protein</fullName>
    </recommendedName>
</protein>
<dbReference type="Pfam" id="PF00583">
    <property type="entry name" value="Acetyltransf_1"/>
    <property type="match status" value="1"/>
</dbReference>
<evidence type="ECO:0000313" key="3">
    <source>
        <dbReference type="Proteomes" id="UP001500443"/>
    </source>
</evidence>
<dbReference type="EMBL" id="BAAAPF010000104">
    <property type="protein sequence ID" value="GAA2127353.1"/>
    <property type="molecule type" value="Genomic_DNA"/>
</dbReference>
<dbReference type="InterPro" id="IPR000182">
    <property type="entry name" value="GNAT_dom"/>
</dbReference>
<comment type="caution">
    <text evidence="2">The sequence shown here is derived from an EMBL/GenBank/DDBJ whole genome shotgun (WGS) entry which is preliminary data.</text>
</comment>
<accession>A0ABN2YIH2</accession>
<gene>
    <name evidence="2" type="ORF">GCM10009802_33880</name>
</gene>
<evidence type="ECO:0000259" key="1">
    <source>
        <dbReference type="PROSITE" id="PS51186"/>
    </source>
</evidence>